<comment type="caution">
    <text evidence="4">The sequence shown here is derived from an EMBL/GenBank/DDBJ whole genome shotgun (WGS) entry which is preliminary data.</text>
</comment>
<feature type="repeat" description="ANK" evidence="1">
    <location>
        <begin position="237"/>
        <end position="269"/>
    </location>
</feature>
<dbReference type="SUPFAM" id="SSF48403">
    <property type="entry name" value="Ankyrin repeat"/>
    <property type="match status" value="1"/>
</dbReference>
<dbReference type="Gene3D" id="1.25.40.20">
    <property type="entry name" value="Ankyrin repeat-containing domain"/>
    <property type="match status" value="1"/>
</dbReference>
<dbReference type="InterPro" id="IPR008271">
    <property type="entry name" value="Ser/Thr_kinase_AS"/>
</dbReference>
<dbReference type="Proteomes" id="UP000750711">
    <property type="component" value="Unassembled WGS sequence"/>
</dbReference>
<dbReference type="PROSITE" id="PS50297">
    <property type="entry name" value="ANK_REP_REGION"/>
    <property type="match status" value="5"/>
</dbReference>
<keyword evidence="5" id="KW-1185">Reference proteome</keyword>
<gene>
    <name evidence="4" type="ORF">GP486_002665</name>
</gene>
<dbReference type="PROSITE" id="PS51419">
    <property type="entry name" value="RAB"/>
    <property type="match status" value="1"/>
</dbReference>
<dbReference type="InterPro" id="IPR011009">
    <property type="entry name" value="Kinase-like_dom_sf"/>
</dbReference>
<dbReference type="InterPro" id="IPR001806">
    <property type="entry name" value="Small_GTPase"/>
</dbReference>
<dbReference type="SMART" id="SM00174">
    <property type="entry name" value="RHO"/>
    <property type="match status" value="1"/>
</dbReference>
<dbReference type="SUPFAM" id="SSF56112">
    <property type="entry name" value="Protein kinase-like (PK-like)"/>
    <property type="match status" value="1"/>
</dbReference>
<dbReference type="InterPro" id="IPR027417">
    <property type="entry name" value="P-loop_NTPase"/>
</dbReference>
<dbReference type="InterPro" id="IPR002110">
    <property type="entry name" value="Ankyrin_rpt"/>
</dbReference>
<feature type="region of interest" description="Disordered" evidence="2">
    <location>
        <begin position="505"/>
        <end position="540"/>
    </location>
</feature>
<dbReference type="PANTHER" id="PTHR46224">
    <property type="entry name" value="ANKYRIN REPEAT FAMILY PROTEIN"/>
    <property type="match status" value="1"/>
</dbReference>
<dbReference type="PROSITE" id="PS00108">
    <property type="entry name" value="PROTEIN_KINASE_ST"/>
    <property type="match status" value="1"/>
</dbReference>
<dbReference type="GO" id="GO:0005525">
    <property type="term" value="F:GTP binding"/>
    <property type="evidence" value="ECO:0007669"/>
    <property type="project" value="InterPro"/>
</dbReference>
<dbReference type="InterPro" id="IPR005225">
    <property type="entry name" value="Small_GTP-bd"/>
</dbReference>
<feature type="repeat" description="ANK" evidence="1">
    <location>
        <begin position="369"/>
        <end position="401"/>
    </location>
</feature>
<organism evidence="4 5">
    <name type="scientific">Trichoglossum hirsutum</name>
    <dbReference type="NCBI Taxonomy" id="265104"/>
    <lineage>
        <taxon>Eukaryota</taxon>
        <taxon>Fungi</taxon>
        <taxon>Dikarya</taxon>
        <taxon>Ascomycota</taxon>
        <taxon>Pezizomycotina</taxon>
        <taxon>Geoglossomycetes</taxon>
        <taxon>Geoglossales</taxon>
        <taxon>Geoglossaceae</taxon>
        <taxon>Trichoglossum</taxon>
    </lineage>
</organism>
<dbReference type="NCBIfam" id="TIGR00231">
    <property type="entry name" value="small_GTP"/>
    <property type="match status" value="1"/>
</dbReference>
<evidence type="ECO:0000256" key="1">
    <source>
        <dbReference type="PROSITE-ProRule" id="PRU00023"/>
    </source>
</evidence>
<dbReference type="CDD" id="cd00180">
    <property type="entry name" value="PKc"/>
    <property type="match status" value="1"/>
</dbReference>
<dbReference type="Pfam" id="PF00071">
    <property type="entry name" value="Ras"/>
    <property type="match status" value="1"/>
</dbReference>
<dbReference type="Gene3D" id="3.30.200.20">
    <property type="entry name" value="Phosphorylase Kinase, domain 1"/>
    <property type="match status" value="1"/>
</dbReference>
<dbReference type="InterPro" id="IPR036770">
    <property type="entry name" value="Ankyrin_rpt-contain_sf"/>
</dbReference>
<reference evidence="4" key="1">
    <citation type="submission" date="2021-03" db="EMBL/GenBank/DDBJ databases">
        <title>Comparative genomics and phylogenomic investigation of the class Geoglossomycetes provide insights into ecological specialization and systematics.</title>
        <authorList>
            <person name="Melie T."/>
            <person name="Pirro S."/>
            <person name="Miller A.N."/>
            <person name="Quandt A."/>
        </authorList>
    </citation>
    <scope>NUCLEOTIDE SEQUENCE</scope>
    <source>
        <strain evidence="4">CAQ_001_2017</strain>
    </source>
</reference>
<dbReference type="PANTHER" id="PTHR46224:SF64">
    <property type="entry name" value="IQ MOTIF AND ANKYRIN REPEAT DOMAIN-CONTAINING PROTEIN 1"/>
    <property type="match status" value="1"/>
</dbReference>
<dbReference type="PRINTS" id="PR00449">
    <property type="entry name" value="RASTRNSFRMNG"/>
</dbReference>
<dbReference type="PROSITE" id="PS50088">
    <property type="entry name" value="ANK_REPEAT"/>
    <property type="match status" value="5"/>
</dbReference>
<dbReference type="SMART" id="SM00175">
    <property type="entry name" value="RAB"/>
    <property type="match status" value="1"/>
</dbReference>
<dbReference type="AlphaFoldDB" id="A0A9P8LEI5"/>
<dbReference type="EMBL" id="JAGHQM010000311">
    <property type="protein sequence ID" value="KAH0562659.1"/>
    <property type="molecule type" value="Genomic_DNA"/>
</dbReference>
<feature type="repeat" description="ANK" evidence="1">
    <location>
        <begin position="270"/>
        <end position="302"/>
    </location>
</feature>
<feature type="repeat" description="ANK" evidence="1">
    <location>
        <begin position="303"/>
        <end position="335"/>
    </location>
</feature>
<dbReference type="GO" id="GO:0003924">
    <property type="term" value="F:GTPase activity"/>
    <property type="evidence" value="ECO:0007669"/>
    <property type="project" value="InterPro"/>
</dbReference>
<dbReference type="Pfam" id="PF12796">
    <property type="entry name" value="Ank_2"/>
    <property type="match status" value="2"/>
</dbReference>
<dbReference type="SMART" id="SM00173">
    <property type="entry name" value="RAS"/>
    <property type="match status" value="1"/>
</dbReference>
<dbReference type="GO" id="GO:0005524">
    <property type="term" value="F:ATP binding"/>
    <property type="evidence" value="ECO:0007669"/>
    <property type="project" value="InterPro"/>
</dbReference>
<feature type="repeat" description="ANK" evidence="1">
    <location>
        <begin position="341"/>
        <end position="368"/>
    </location>
</feature>
<dbReference type="InterPro" id="IPR000719">
    <property type="entry name" value="Prot_kinase_dom"/>
</dbReference>
<evidence type="ECO:0000313" key="5">
    <source>
        <dbReference type="Proteomes" id="UP000750711"/>
    </source>
</evidence>
<dbReference type="PROSITE" id="PS50011">
    <property type="entry name" value="PROTEIN_KINASE_DOM"/>
    <property type="match status" value="1"/>
</dbReference>
<dbReference type="SMART" id="SM00220">
    <property type="entry name" value="S_TKc"/>
    <property type="match status" value="1"/>
</dbReference>
<dbReference type="GO" id="GO:0004672">
    <property type="term" value="F:protein kinase activity"/>
    <property type="evidence" value="ECO:0007669"/>
    <property type="project" value="InterPro"/>
</dbReference>
<feature type="region of interest" description="Disordered" evidence="2">
    <location>
        <begin position="442"/>
        <end position="468"/>
    </location>
</feature>
<dbReference type="InterPro" id="IPR051616">
    <property type="entry name" value="Cul2-RING_E3_ligase_SR"/>
</dbReference>
<evidence type="ECO:0000256" key="2">
    <source>
        <dbReference type="SAM" id="MobiDB-lite"/>
    </source>
</evidence>
<protein>
    <recommendedName>
        <fullName evidence="3">Protein kinase domain-containing protein</fullName>
    </recommendedName>
</protein>
<evidence type="ECO:0000259" key="3">
    <source>
        <dbReference type="PROSITE" id="PS50011"/>
    </source>
</evidence>
<name>A0A9P8LEI5_9PEZI</name>
<accession>A0A9P8LEI5</accession>
<proteinExistence type="predicted"/>
<evidence type="ECO:0000313" key="4">
    <source>
        <dbReference type="EMBL" id="KAH0562659.1"/>
    </source>
</evidence>
<dbReference type="Gene3D" id="1.10.510.10">
    <property type="entry name" value="Transferase(Phosphotransferase) domain 1"/>
    <property type="match status" value="1"/>
</dbReference>
<dbReference type="PROSITE" id="PS51421">
    <property type="entry name" value="RAS"/>
    <property type="match status" value="1"/>
</dbReference>
<dbReference type="Pfam" id="PF00069">
    <property type="entry name" value="Pkinase"/>
    <property type="match status" value="1"/>
</dbReference>
<sequence length="938" mass="102292">MKFIQNHFVDEYDPTIEDPYRKQSVIDDEVALLDILDTAGQIEYSAMRTQYMRNCEGMLLVYSITSRASFEEVNTFYQELLRVKDKDEFPVVIIANKCDLFSERQVSMVEGMDLAKSLGCKFIEGAAKSALGVTESFYELVRAIRRYNKEQAAAGPTNTQLTPPSTGSHSMPRILSVTSLVRLFRSSKSPWELDPDGEVTRQTTLNRMLVQASRSNNKRLVKKLIGKGADPNGQPGVEGNALHAAAAVGHVDIISLLLKAGAAVNAKGPRGITALQTAAMEGHSSAVRLLIDRGAPVDAPSGSHGTALVAAASRGHLKVVRILIKSGADVNAQGGPYGNTLQAAAMLGHVELAKLLLDSGVDINGRGEGSCTALQTASFAGKVGVVKLLLLRGAEVNLPGGKHGRALKAAHDRSHFEVVKLLLEFGALEDDLREALPQAASIPPELDQPSASSQGLQRAGGGVASNFERAPAGSNLVITTEDTVSSLEQHGEQQSPQALAWVESQRREALSHLTSSPANTPPSRPTEPDLADLPSAPQHSRAISQAPFTGVAGVGAARAKNISKPHQEYQLVTEVPFEHIRDLGQGSHGIVDEVESLPGAAPLTGRFARKVIRAPSGSRPNFRPIRDEVDIVKRLRHHHIIQVVTTYTVQWRFAIIISPVTETNLKEFLASTSHPPPDRTIHRWFGCLAGGLAYIHSQRVRHRDIKPANILVKGDDVVFTDFGIARDLGEDNTASSTGHVDARTFMYCAPEVAAEERRGYPSDIFSLGCVFLEMAAVLMWEYDTSLERLHETISVDGRRAYHASTSHVLRWIIMLFAWIPSGRPDVTDSAKGYMLEWCFAMLQPIPGNRVSARKLFRLIHDVDTYTTSRNGPGEHQTTRIAYIGECCKNLKKGPLTISSASTVRLLGCWPDHDWVQSVGNVLEWSDISNRLAYKFPHD</sequence>
<feature type="domain" description="Protein kinase" evidence="3">
    <location>
        <begin position="577"/>
        <end position="863"/>
    </location>
</feature>
<dbReference type="SUPFAM" id="SSF52540">
    <property type="entry name" value="P-loop containing nucleoside triphosphate hydrolases"/>
    <property type="match status" value="1"/>
</dbReference>
<dbReference type="SMART" id="SM00248">
    <property type="entry name" value="ANK"/>
    <property type="match status" value="6"/>
</dbReference>
<dbReference type="PRINTS" id="PR01415">
    <property type="entry name" value="ANKYRIN"/>
</dbReference>
<dbReference type="Gene3D" id="3.40.50.300">
    <property type="entry name" value="P-loop containing nucleotide triphosphate hydrolases"/>
    <property type="match status" value="1"/>
</dbReference>
<keyword evidence="1" id="KW-0040">ANK repeat</keyword>